<evidence type="ECO:0000256" key="4">
    <source>
        <dbReference type="ARBA" id="ARBA00022487"/>
    </source>
</evidence>
<dbReference type="GO" id="GO:0005829">
    <property type="term" value="C:cytosol"/>
    <property type="evidence" value="ECO:0007669"/>
    <property type="project" value="TreeGrafter"/>
</dbReference>
<name>A0AAD5H362_9CHLO</name>
<evidence type="ECO:0000256" key="1">
    <source>
        <dbReference type="ARBA" id="ARBA00005622"/>
    </source>
</evidence>
<comment type="caution">
    <text evidence="7">The sequence shown here is derived from an EMBL/GenBank/DDBJ whole genome shotgun (WGS) entry which is preliminary data.</text>
</comment>
<dbReference type="InterPro" id="IPR000801">
    <property type="entry name" value="Esterase-like"/>
</dbReference>
<comment type="similarity">
    <text evidence="1">Belongs to the esterase D family.</text>
</comment>
<protein>
    <recommendedName>
        <fullName evidence="3">S-formylglutathione hydrolase</fullName>
        <ecNumber evidence="2">3.1.2.12</ecNumber>
    </recommendedName>
</protein>
<dbReference type="InterPro" id="IPR029058">
    <property type="entry name" value="AB_hydrolase_fold"/>
</dbReference>
<keyword evidence="4" id="KW-0719">Serine esterase</keyword>
<dbReference type="AlphaFoldDB" id="A0AAD5H362"/>
<dbReference type="PANTHER" id="PTHR10061:SF0">
    <property type="entry name" value="S-FORMYLGLUTATHIONE HYDROLASE"/>
    <property type="match status" value="1"/>
</dbReference>
<evidence type="ECO:0000256" key="2">
    <source>
        <dbReference type="ARBA" id="ARBA00012479"/>
    </source>
</evidence>
<organism evidence="7 8">
    <name type="scientific">Chlorella ohadii</name>
    <dbReference type="NCBI Taxonomy" id="2649997"/>
    <lineage>
        <taxon>Eukaryota</taxon>
        <taxon>Viridiplantae</taxon>
        <taxon>Chlorophyta</taxon>
        <taxon>core chlorophytes</taxon>
        <taxon>Trebouxiophyceae</taxon>
        <taxon>Chlorellales</taxon>
        <taxon>Chlorellaceae</taxon>
        <taxon>Chlorella clade</taxon>
        <taxon>Chlorella</taxon>
    </lineage>
</organism>
<gene>
    <name evidence="7" type="ORF">COHA_004124</name>
</gene>
<reference evidence="7" key="1">
    <citation type="submission" date="2020-11" db="EMBL/GenBank/DDBJ databases">
        <title>Chlorella ohadii genome sequencing and assembly.</title>
        <authorList>
            <person name="Murik O."/>
            <person name="Treves H."/>
            <person name="Kedem I."/>
            <person name="Shotland Y."/>
            <person name="Kaplan A."/>
        </authorList>
    </citation>
    <scope>NUCLEOTIDE SEQUENCE</scope>
    <source>
        <strain evidence="7">1</strain>
    </source>
</reference>
<dbReference type="EMBL" id="JADXDR010000054">
    <property type="protein sequence ID" value="KAI7842211.1"/>
    <property type="molecule type" value="Genomic_DNA"/>
</dbReference>
<dbReference type="GO" id="GO:0046294">
    <property type="term" value="P:formaldehyde catabolic process"/>
    <property type="evidence" value="ECO:0007669"/>
    <property type="project" value="InterPro"/>
</dbReference>
<feature type="active site" description="Charge relay system" evidence="6">
    <location>
        <position position="124"/>
    </location>
</feature>
<dbReference type="SUPFAM" id="SSF53474">
    <property type="entry name" value="alpha/beta-Hydrolases"/>
    <property type="match status" value="1"/>
</dbReference>
<proteinExistence type="inferred from homology"/>
<evidence type="ECO:0000256" key="6">
    <source>
        <dbReference type="PIRSR" id="PIRSR614186-1"/>
    </source>
</evidence>
<dbReference type="GO" id="GO:0052689">
    <property type="term" value="F:carboxylic ester hydrolase activity"/>
    <property type="evidence" value="ECO:0007669"/>
    <property type="project" value="UniProtKB-KW"/>
</dbReference>
<feature type="active site" description="Charge relay system" evidence="6">
    <location>
        <position position="202"/>
    </location>
</feature>
<dbReference type="Gene3D" id="3.40.50.1820">
    <property type="entry name" value="alpha/beta hydrolase"/>
    <property type="match status" value="2"/>
</dbReference>
<feature type="active site" description="Charge relay system" evidence="6">
    <location>
        <position position="234"/>
    </location>
</feature>
<evidence type="ECO:0000313" key="8">
    <source>
        <dbReference type="Proteomes" id="UP001205105"/>
    </source>
</evidence>
<dbReference type="InterPro" id="IPR014186">
    <property type="entry name" value="S-formylglutathione_hydrol"/>
</dbReference>
<accession>A0AAD5H362</accession>
<dbReference type="GO" id="GO:0018738">
    <property type="term" value="F:S-formylglutathione hydrolase activity"/>
    <property type="evidence" value="ECO:0007669"/>
    <property type="project" value="UniProtKB-EC"/>
</dbReference>
<sequence length="261" mass="28582">MSAPELVKSNKMFGGWVRKYRHQSTELGCEMVFSVFFPPAAAVQGAKVPVVWYLSGLTCTDDNFIQKAGAQRRAAELGLALIAPDTSPRGLGVEGEDDGWDFGTGAGFYVDATADKWKQYRMYSMGGHGALVLALKNPSAFKSVSAFAPICNPTQVPWGKKAFAGYLGDGWQEEGKAYDATELVRGYSGPQLPVLMDTGLDDEFLKTQLHPWAFEEAAKGKLQLTSRMNEGYDHSYFTIASFVSDHLDFHAQYLLASGPRI</sequence>
<evidence type="ECO:0000256" key="3">
    <source>
        <dbReference type="ARBA" id="ARBA00016774"/>
    </source>
</evidence>
<dbReference type="Proteomes" id="UP001205105">
    <property type="component" value="Unassembled WGS sequence"/>
</dbReference>
<evidence type="ECO:0000256" key="5">
    <source>
        <dbReference type="ARBA" id="ARBA00022801"/>
    </source>
</evidence>
<dbReference type="PANTHER" id="PTHR10061">
    <property type="entry name" value="S-FORMYLGLUTATHIONE HYDROLASE"/>
    <property type="match status" value="1"/>
</dbReference>
<keyword evidence="5" id="KW-0378">Hydrolase</keyword>
<dbReference type="EC" id="3.1.2.12" evidence="2"/>
<keyword evidence="8" id="KW-1185">Reference proteome</keyword>
<evidence type="ECO:0000313" key="7">
    <source>
        <dbReference type="EMBL" id="KAI7842211.1"/>
    </source>
</evidence>
<dbReference type="Pfam" id="PF00756">
    <property type="entry name" value="Esterase"/>
    <property type="match status" value="2"/>
</dbReference>